<dbReference type="InterPro" id="IPR011079">
    <property type="entry name" value="Ala_racemase_C"/>
</dbReference>
<feature type="active site" description="Proton acceptor; specific for D-alanine" evidence="8">
    <location>
        <position position="46"/>
    </location>
</feature>
<dbReference type="GO" id="GO:0030632">
    <property type="term" value="P:D-alanine biosynthetic process"/>
    <property type="evidence" value="ECO:0007669"/>
    <property type="project" value="UniProtKB-UniRule"/>
</dbReference>
<dbReference type="EC" id="5.1.1.1" evidence="8"/>
<accession>C9Y1F1</accession>
<name>C9Y1F1_CROTZ</name>
<keyword evidence="5 8" id="KW-0663">Pyridoxal phosphate</keyword>
<dbReference type="KEGG" id="ctu:CTU_37620"/>
<evidence type="ECO:0000256" key="2">
    <source>
        <dbReference type="ARBA" id="ARBA00001933"/>
    </source>
</evidence>
<comment type="similarity">
    <text evidence="4 8">Belongs to the alanine racemase family.</text>
</comment>
<dbReference type="NCBIfam" id="TIGR00492">
    <property type="entry name" value="alr"/>
    <property type="match status" value="1"/>
</dbReference>
<proteinExistence type="inferred from homology"/>
<organism evidence="12 13">
    <name type="scientific">Cronobacter turicensis (strain DSM 18703 / CCUG 55852 / LMG 23827 / z3032)</name>
    <dbReference type="NCBI Taxonomy" id="693216"/>
    <lineage>
        <taxon>Bacteria</taxon>
        <taxon>Pseudomonadati</taxon>
        <taxon>Pseudomonadota</taxon>
        <taxon>Gammaproteobacteria</taxon>
        <taxon>Enterobacterales</taxon>
        <taxon>Enterobacteriaceae</taxon>
        <taxon>Cronobacter</taxon>
    </lineage>
</organism>
<comment type="catalytic activity">
    <reaction evidence="1 8">
        <text>L-alanine = D-alanine</text>
        <dbReference type="Rhea" id="RHEA:20249"/>
        <dbReference type="ChEBI" id="CHEBI:57416"/>
        <dbReference type="ChEBI" id="CHEBI:57972"/>
        <dbReference type="EC" id="5.1.1.1"/>
    </reaction>
</comment>
<feature type="binding site" evidence="8 10">
    <location>
        <position position="315"/>
    </location>
    <ligand>
        <name>substrate</name>
    </ligand>
</feature>
<reference evidence="13" key="2">
    <citation type="journal article" date="2011" name="J. Bacteriol.">
        <title>Complete genome sequence of Cronobacter turicensis LMG 23827, a food-borne pathogen causing deaths in neonates.</title>
        <authorList>
            <person name="Stephan R."/>
            <person name="Lehner A."/>
            <person name="Tischler P."/>
            <person name="Rattei T."/>
        </authorList>
    </citation>
    <scope>NUCLEOTIDE SEQUENCE [LARGE SCALE GENOMIC DNA]</scope>
    <source>
        <strain evidence="13">DSM 18703 / CCUG 55852 / LMG 23827 / z3032</strain>
    </source>
</reference>
<dbReference type="FunFam" id="3.20.20.10:FF:000002">
    <property type="entry name" value="Alanine racemase"/>
    <property type="match status" value="1"/>
</dbReference>
<dbReference type="InterPro" id="IPR000821">
    <property type="entry name" value="Ala_racemase"/>
</dbReference>
<comment type="pathway">
    <text evidence="3">Cell wall biogenesis; peptidoglycan biosynthesis.</text>
</comment>
<dbReference type="Pfam" id="PF01168">
    <property type="entry name" value="Ala_racemase_N"/>
    <property type="match status" value="1"/>
</dbReference>
<keyword evidence="13" id="KW-1185">Reference proteome</keyword>
<dbReference type="EMBL" id="FN543093">
    <property type="protein sequence ID" value="CBA34079.1"/>
    <property type="molecule type" value="Genomic_DNA"/>
</dbReference>
<dbReference type="Gene3D" id="2.40.37.10">
    <property type="entry name" value="Lyase, Ornithine Decarboxylase, Chain A, domain 1"/>
    <property type="match status" value="1"/>
</dbReference>
<dbReference type="Gene3D" id="3.20.20.10">
    <property type="entry name" value="Alanine racemase"/>
    <property type="match status" value="1"/>
</dbReference>
<dbReference type="PANTHER" id="PTHR30511:SF4">
    <property type="entry name" value="ALANINE RACEMASE, BIOSYNTHETIC"/>
    <property type="match status" value="1"/>
</dbReference>
<feature type="modified residue" description="N6-(pyridoxal phosphate)lysine" evidence="8 9">
    <location>
        <position position="46"/>
    </location>
</feature>
<comment type="pathway">
    <text evidence="7 8">Amino-acid biosynthesis; D-alanine biosynthesis; D-alanine from L-alanine: step 1/1.</text>
</comment>
<evidence type="ECO:0000256" key="1">
    <source>
        <dbReference type="ARBA" id="ARBA00000316"/>
    </source>
</evidence>
<evidence type="ECO:0000256" key="9">
    <source>
        <dbReference type="PIRSR" id="PIRSR600821-50"/>
    </source>
</evidence>
<dbReference type="SUPFAM" id="SSF50621">
    <property type="entry name" value="Alanine racemase C-terminal domain-like"/>
    <property type="match status" value="1"/>
</dbReference>
<evidence type="ECO:0000256" key="10">
    <source>
        <dbReference type="PIRSR" id="PIRSR600821-52"/>
    </source>
</evidence>
<comment type="cofactor">
    <cofactor evidence="2 8 9">
        <name>pyridoxal 5'-phosphate</name>
        <dbReference type="ChEBI" id="CHEBI:597326"/>
    </cofactor>
</comment>
<evidence type="ECO:0000256" key="6">
    <source>
        <dbReference type="ARBA" id="ARBA00023235"/>
    </source>
</evidence>
<gene>
    <name evidence="12" type="primary">alr</name>
    <name evidence="12" type="ordered locus">Ctu_37620</name>
</gene>
<dbReference type="AlphaFoldDB" id="C9Y1F1"/>
<dbReference type="PATRIC" id="fig|693216.3.peg.3559"/>
<dbReference type="GO" id="GO:0008784">
    <property type="term" value="F:alanine racemase activity"/>
    <property type="evidence" value="ECO:0007669"/>
    <property type="project" value="UniProtKB-UniRule"/>
</dbReference>
<feature type="active site" description="Proton acceptor; specific for L-alanine" evidence="8">
    <location>
        <position position="267"/>
    </location>
</feature>
<evidence type="ECO:0000256" key="7">
    <source>
        <dbReference type="ARBA" id="ARBA00037912"/>
    </source>
</evidence>
<dbReference type="Proteomes" id="UP000002069">
    <property type="component" value="Chromosome"/>
</dbReference>
<dbReference type="UniPathway" id="UPA00042">
    <property type="reaction ID" value="UER00497"/>
</dbReference>
<dbReference type="CDD" id="cd06827">
    <property type="entry name" value="PLPDE_III_AR_proteobact"/>
    <property type="match status" value="1"/>
</dbReference>
<dbReference type="InterPro" id="IPR020622">
    <property type="entry name" value="Ala_racemase_pyridoxalP-BS"/>
</dbReference>
<evidence type="ECO:0000313" key="12">
    <source>
        <dbReference type="EMBL" id="CBA34079.1"/>
    </source>
</evidence>
<dbReference type="GO" id="GO:0005829">
    <property type="term" value="C:cytosol"/>
    <property type="evidence" value="ECO:0007669"/>
    <property type="project" value="TreeGrafter"/>
</dbReference>
<dbReference type="PANTHER" id="PTHR30511">
    <property type="entry name" value="ALANINE RACEMASE"/>
    <property type="match status" value="1"/>
</dbReference>
<dbReference type="InterPro" id="IPR009006">
    <property type="entry name" value="Ala_racemase/Decarboxylase_C"/>
</dbReference>
<dbReference type="SUPFAM" id="SSF51419">
    <property type="entry name" value="PLP-binding barrel"/>
    <property type="match status" value="1"/>
</dbReference>
<dbReference type="InterPro" id="IPR001608">
    <property type="entry name" value="Ala_racemase_N"/>
</dbReference>
<evidence type="ECO:0000256" key="5">
    <source>
        <dbReference type="ARBA" id="ARBA00022898"/>
    </source>
</evidence>
<dbReference type="GO" id="GO:0042803">
    <property type="term" value="F:protein homodimerization activity"/>
    <property type="evidence" value="ECO:0007669"/>
    <property type="project" value="UniProtKB-ARBA"/>
</dbReference>
<dbReference type="SMART" id="SM01005">
    <property type="entry name" value="Ala_racemase_C"/>
    <property type="match status" value="1"/>
</dbReference>
<dbReference type="Pfam" id="PF00842">
    <property type="entry name" value="Ala_racemase_C"/>
    <property type="match status" value="1"/>
</dbReference>
<evidence type="ECO:0000313" key="13">
    <source>
        <dbReference type="Proteomes" id="UP000002069"/>
    </source>
</evidence>
<feature type="binding site" evidence="8 10">
    <location>
        <position position="141"/>
    </location>
    <ligand>
        <name>substrate</name>
    </ligand>
</feature>
<evidence type="ECO:0000259" key="11">
    <source>
        <dbReference type="SMART" id="SM01005"/>
    </source>
</evidence>
<sequence>MYSNSLNKQGKSMQAATVVVNRRALRHNLQRLRELAPASQLVAVVKANAYGHGLLETARTLPDADAFGVARLEEALRLREGGITQPILLLEGFFNADDLPAIAAQRLHTAVHSEEQLAALEQATLSEPVTVWMKLDTGMHRLGVRPEAAQAFYNRLAACKNVRQPVNVVSHFARADEPDCGATERQLDIFNSFTHDKPGKRSIAASGGILFWPQSHFDWIRPGIILYGVSPLDTHPWGAELGFQPAMSLISSLIAVRDHKAGEPVGYGGTWVSERDTRLGVVAMGYGDGYPRCAPTGTPVLVNGREVPIVGRVAMDMICVDLGPDAPEKAGDTVVMWGEALPVERIAEVTGVSAYELVTRLTSRVAMRYLE</sequence>
<dbReference type="FunFam" id="2.40.37.10:FF:000002">
    <property type="entry name" value="Alanine racemase"/>
    <property type="match status" value="1"/>
</dbReference>
<dbReference type="InterPro" id="IPR029066">
    <property type="entry name" value="PLP-binding_barrel"/>
</dbReference>
<dbReference type="HOGENOM" id="CLU_028393_1_0_6"/>
<protein>
    <recommendedName>
        <fullName evidence="8">Alanine racemase</fullName>
        <ecNumber evidence="8">5.1.1.1</ecNumber>
    </recommendedName>
</protein>
<dbReference type="PRINTS" id="PR00992">
    <property type="entry name" value="ALARACEMASE"/>
</dbReference>
<dbReference type="GO" id="GO:0030170">
    <property type="term" value="F:pyridoxal phosphate binding"/>
    <property type="evidence" value="ECO:0007669"/>
    <property type="project" value="UniProtKB-UniRule"/>
</dbReference>
<reference evidence="12 13" key="1">
    <citation type="journal article" date="2010" name="J. Bacteriol.">
        <title>Complete Genome Sequence of Cronobacter turicensis LMG 23827, a foodborne pathogen causing deaths in neonates.</title>
        <authorList>
            <person name="Stephan R."/>
            <person name="Lehner A."/>
            <person name="Tischler P."/>
            <person name="Rattei T."/>
        </authorList>
    </citation>
    <scope>NUCLEOTIDE SEQUENCE [LARGE SCALE GENOMIC DNA]</scope>
    <source>
        <strain evidence="13">DSM 18703 / CCUG 55852 / LMG 23827 / z3032</strain>
    </source>
</reference>
<evidence type="ECO:0000256" key="8">
    <source>
        <dbReference type="HAMAP-Rule" id="MF_01201"/>
    </source>
</evidence>
<comment type="function">
    <text evidence="8">Catalyzes the interconversion of L-alanine and D-alanine. May also act on other amino acids.</text>
</comment>
<feature type="domain" description="Alanine racemase C-terminal" evidence="11">
    <location>
        <begin position="246"/>
        <end position="370"/>
    </location>
</feature>
<dbReference type="PROSITE" id="PS00395">
    <property type="entry name" value="ALANINE_RACEMASE"/>
    <property type="match status" value="1"/>
</dbReference>
<evidence type="ECO:0000256" key="3">
    <source>
        <dbReference type="ARBA" id="ARBA00004752"/>
    </source>
</evidence>
<keyword evidence="6 8" id="KW-0413">Isomerase</keyword>
<dbReference type="HAMAP" id="MF_01201">
    <property type="entry name" value="Ala_racemase"/>
    <property type="match status" value="1"/>
</dbReference>
<evidence type="ECO:0000256" key="4">
    <source>
        <dbReference type="ARBA" id="ARBA00007880"/>
    </source>
</evidence>